<protein>
    <submittedName>
        <fullName evidence="1">VWA domain-containing protein</fullName>
    </submittedName>
</protein>
<evidence type="ECO:0000313" key="1">
    <source>
        <dbReference type="EMBL" id="TBO28679.1"/>
    </source>
</evidence>
<evidence type="ECO:0000313" key="2">
    <source>
        <dbReference type="Proteomes" id="UP000292120"/>
    </source>
</evidence>
<dbReference type="OrthoDB" id="9764216at2"/>
<dbReference type="EMBL" id="SIXI01000006">
    <property type="protein sequence ID" value="TBO28679.1"/>
    <property type="molecule type" value="Genomic_DNA"/>
</dbReference>
<dbReference type="RefSeq" id="WP_130968770.1">
    <property type="nucleotide sequence ID" value="NZ_SIXI01000006.1"/>
</dbReference>
<name>A0A4Q9GXS4_9BURK</name>
<proteinExistence type="predicted"/>
<reference evidence="1 2" key="1">
    <citation type="submission" date="2019-02" db="EMBL/GenBank/DDBJ databases">
        <title>Aquabacterium sp. strain KMB7.</title>
        <authorList>
            <person name="Chen W.-M."/>
        </authorList>
    </citation>
    <scope>NUCLEOTIDE SEQUENCE [LARGE SCALE GENOMIC DNA]</scope>
    <source>
        <strain evidence="1 2">KMB7</strain>
    </source>
</reference>
<dbReference type="AlphaFoldDB" id="A0A4Q9GXS4"/>
<keyword evidence="2" id="KW-1185">Reference proteome</keyword>
<gene>
    <name evidence="1" type="ORF">EYS42_13745</name>
</gene>
<dbReference type="PANTHER" id="PTHR39338">
    <property type="entry name" value="BLL5662 PROTEIN-RELATED"/>
    <property type="match status" value="1"/>
</dbReference>
<dbReference type="Proteomes" id="UP000292120">
    <property type="component" value="Unassembled WGS sequence"/>
</dbReference>
<dbReference type="InterPro" id="IPR008912">
    <property type="entry name" value="Uncharacterised_CoxE"/>
</dbReference>
<organism evidence="1 2">
    <name type="scientific">Aquabacterium lacunae</name>
    <dbReference type="NCBI Taxonomy" id="2528630"/>
    <lineage>
        <taxon>Bacteria</taxon>
        <taxon>Pseudomonadati</taxon>
        <taxon>Pseudomonadota</taxon>
        <taxon>Betaproteobacteria</taxon>
        <taxon>Burkholderiales</taxon>
        <taxon>Aquabacterium</taxon>
    </lineage>
</organism>
<dbReference type="PANTHER" id="PTHR39338:SF7">
    <property type="entry name" value="BLL6692 PROTEIN"/>
    <property type="match status" value="1"/>
</dbReference>
<comment type="caution">
    <text evidence="1">The sequence shown here is derived from an EMBL/GenBank/DDBJ whole genome shotgun (WGS) entry which is preliminary data.</text>
</comment>
<accession>A0A4Q9GXS4</accession>
<sequence>MLIDFFFTLRRHRLPVTIPEYLGLLEAIKAGLIGPSLDEFYHLARMSLVKNEANFDKFDRAFGTYFGGKVAAMDLTRELPLEWLRKKFEKELTPAERAAIEAMGWDKLMDRIKELLEEQKERHEGGNKWIGTGGTSPFGAHGYNPEGIRIGQDKSRHRRAVKVWDKREFKDYDDSIELNTRNIKVALRRLRKFARQGAAQELDLDDTIHSTAAAGGMLDIKMVPERHNNVKVLLLMDVGGSMDDHIHRVEELFSAAKSEFKHLEFYYFHNCVYDFMWKNNHRRFTEKVPTWDIIRKYNKDYKLIFVGDATMSPYEILQPGGSVEYMNEEPGAEWVQRLTHAFPHHAWINPEPPGVWQYRQSVGIMQQLIGGRMYPMSLQGLEAAMRLLSK</sequence>
<dbReference type="Pfam" id="PF05762">
    <property type="entry name" value="VWA_CoxE"/>
    <property type="match status" value="1"/>
</dbReference>